<name>A0A8H7AKL7_9EURO</name>
<feature type="compositionally biased region" description="Low complexity" evidence="1">
    <location>
        <begin position="846"/>
        <end position="858"/>
    </location>
</feature>
<evidence type="ECO:0000256" key="1">
    <source>
        <dbReference type="SAM" id="MobiDB-lite"/>
    </source>
</evidence>
<evidence type="ECO:0008006" key="4">
    <source>
        <dbReference type="Google" id="ProtNLM"/>
    </source>
</evidence>
<keyword evidence="3" id="KW-1185">Reference proteome</keyword>
<reference evidence="2" key="1">
    <citation type="submission" date="2020-02" db="EMBL/GenBank/DDBJ databases">
        <authorList>
            <person name="Palmer J.M."/>
        </authorList>
    </citation>
    <scope>NUCLEOTIDE SEQUENCE</scope>
    <source>
        <strain evidence="2">EPUS1.4</strain>
        <tissue evidence="2">Thallus</tissue>
    </source>
</reference>
<gene>
    <name evidence="2" type="ORF">GJ744_008993</name>
</gene>
<feature type="compositionally biased region" description="Pro residues" evidence="1">
    <location>
        <begin position="803"/>
        <end position="820"/>
    </location>
</feature>
<feature type="compositionally biased region" description="Basic and acidic residues" evidence="1">
    <location>
        <begin position="9"/>
        <end position="33"/>
    </location>
</feature>
<feature type="compositionally biased region" description="Low complexity" evidence="1">
    <location>
        <begin position="708"/>
        <end position="717"/>
    </location>
</feature>
<dbReference type="GO" id="GO:1990116">
    <property type="term" value="P:ribosome-associated ubiquitin-dependent protein catabolic process"/>
    <property type="evidence" value="ECO:0007669"/>
    <property type="project" value="TreeGrafter"/>
</dbReference>
<dbReference type="EMBL" id="JAACFV010000050">
    <property type="protein sequence ID" value="KAF7508746.1"/>
    <property type="molecule type" value="Genomic_DNA"/>
</dbReference>
<dbReference type="Proteomes" id="UP000606974">
    <property type="component" value="Unassembled WGS sequence"/>
</dbReference>
<feature type="compositionally biased region" description="Basic and acidic residues" evidence="1">
    <location>
        <begin position="130"/>
        <end position="139"/>
    </location>
</feature>
<organism evidence="2 3">
    <name type="scientific">Endocarpon pusillum</name>
    <dbReference type="NCBI Taxonomy" id="364733"/>
    <lineage>
        <taxon>Eukaryota</taxon>
        <taxon>Fungi</taxon>
        <taxon>Dikarya</taxon>
        <taxon>Ascomycota</taxon>
        <taxon>Pezizomycotina</taxon>
        <taxon>Eurotiomycetes</taxon>
        <taxon>Chaetothyriomycetidae</taxon>
        <taxon>Verrucariales</taxon>
        <taxon>Verrucariaceae</taxon>
        <taxon>Endocarpon</taxon>
    </lineage>
</organism>
<protein>
    <recommendedName>
        <fullName evidence="4">DUF654-domain-containing protein</fullName>
    </recommendedName>
</protein>
<dbReference type="GO" id="GO:0072344">
    <property type="term" value="P:rescue of stalled ribosome"/>
    <property type="evidence" value="ECO:0007669"/>
    <property type="project" value="TreeGrafter"/>
</dbReference>
<accession>A0A8H7AKL7</accession>
<feature type="region of interest" description="Disordered" evidence="1">
    <location>
        <begin position="1"/>
        <end position="139"/>
    </location>
</feature>
<dbReference type="PANTHER" id="PTHR22684">
    <property type="entry name" value="NULP1-RELATED"/>
    <property type="match status" value="1"/>
</dbReference>
<evidence type="ECO:0000313" key="3">
    <source>
        <dbReference type="Proteomes" id="UP000606974"/>
    </source>
</evidence>
<feature type="compositionally biased region" description="Acidic residues" evidence="1">
    <location>
        <begin position="822"/>
        <end position="835"/>
    </location>
</feature>
<feature type="region of interest" description="Disordered" evidence="1">
    <location>
        <begin position="692"/>
        <end position="745"/>
    </location>
</feature>
<evidence type="ECO:0000313" key="2">
    <source>
        <dbReference type="EMBL" id="KAF7508746.1"/>
    </source>
</evidence>
<proteinExistence type="predicted"/>
<comment type="caution">
    <text evidence="2">The sequence shown here is derived from an EMBL/GenBank/DDBJ whole genome shotgun (WGS) entry which is preliminary data.</text>
</comment>
<feature type="compositionally biased region" description="Basic residues" evidence="1">
    <location>
        <begin position="103"/>
        <end position="114"/>
    </location>
</feature>
<dbReference type="PANTHER" id="PTHR22684:SF0">
    <property type="entry name" value="RIBOSOME QUALITY CONTROL COMPLEX SUBUNIT TCF25"/>
    <property type="match status" value="1"/>
</dbReference>
<sequence>MSTRALRKLQREQEREKQLTAPSSERKDDHSEGSDDEESLHLIARAQPKKKRKNKLNAFQMLEDEDLDKTKDDDNVPLSPAGKETLPPEVYDVSDHSTPQSTRPKRKKKRKPKDKGKERDSSTITTAETKIPRNKTDKVDEIDRALQELNMRKNQAAAQHDKDATLQSQDAEFSWEKNVSNMLAVDSKHLNPTNEMKSLFGSIALERPNRNHDNADDEGRVGLESALTGKRSPVSRGKELGGLAKRRNIFIQGQENWPLATSGGLVMDLVPDSPGSYGRYYGIFHISTYQDTQRQFRQIVESMSPDAMIHHLIYNPYHIATLLQVSEIAKHQGDHSVSGDLLERALFTFGRSVHSAFGVSIREGRARIPFQKPANRELYLAIWRYLQNLEMRGTWRTAFEWSKMLLSFDFSSDPYGITHTLDQYALRGRQHDALIGLCSEDAFGKIWSHLPNMQISIALAYHRASQPKLARQKLALAMHRYPYILSHLCSTLDISPLPKSLWGKAPSTDAEKFYTELYVTRARDLWSTPETTALLVEVAETLDSYSQSWTNAPPTPKLEISLEDARHVMLLDIPALIALIPRNFRNLPTAQYDVLPPPPSIGDAGLTARAPATADGPGQHGFLGYLAELMTAAARGFRGGGTVGTAAESSNPATREEEHEINNRDLFNTTLTHANLSEEDRTAILAALADDFDPTSQSESEPEELEEPQAQARAQPSGFSPREQLPPTTNRITRPDAIRNYRDEERPPSFFDALLREPVQVREPAGARLVFVPDREAAMSGDTDVDAPPPPDQHRPRPRPTSRSPPPRRMPGFRAPPPAPTVEDEDDDDDEDDAEPNNSASIGGDAVAEASASVLSAAQPSQQRASNSTSTHPQQSQPQLHPQPVNLDPIENNPQRIQRYLLSTGLQNLQSSNPTQAAALQEYTRRLRMLRHRDREWTLGVVRQRVDAAAAAAANGRKAEGSGADLVQRIRAAMG</sequence>
<feature type="region of interest" description="Disordered" evidence="1">
    <location>
        <begin position="779"/>
        <end position="891"/>
    </location>
</feature>
<dbReference type="AlphaFoldDB" id="A0A8H7AKL7"/>
<feature type="compositionally biased region" description="Basic and acidic residues" evidence="1">
    <location>
        <begin position="733"/>
        <end position="745"/>
    </location>
</feature>
<dbReference type="InterPro" id="IPR006994">
    <property type="entry name" value="TCF25/Rqc1"/>
</dbReference>
<feature type="region of interest" description="Disordered" evidence="1">
    <location>
        <begin position="642"/>
        <end position="664"/>
    </location>
</feature>
<dbReference type="GO" id="GO:1990112">
    <property type="term" value="C:RQC complex"/>
    <property type="evidence" value="ECO:0007669"/>
    <property type="project" value="TreeGrafter"/>
</dbReference>
<dbReference type="OrthoDB" id="205993at2759"/>
<feature type="compositionally biased region" description="Basic and acidic residues" evidence="1">
    <location>
        <begin position="654"/>
        <end position="663"/>
    </location>
</feature>
<dbReference type="Pfam" id="PF04910">
    <property type="entry name" value="Tcf25"/>
    <property type="match status" value="1"/>
</dbReference>
<feature type="compositionally biased region" description="Low complexity" evidence="1">
    <location>
        <begin position="866"/>
        <end position="884"/>
    </location>
</feature>